<evidence type="ECO:0000256" key="5">
    <source>
        <dbReference type="ARBA" id="ARBA00023002"/>
    </source>
</evidence>
<dbReference type="Pfam" id="PF14765">
    <property type="entry name" value="PS-DH"/>
    <property type="match status" value="1"/>
</dbReference>
<feature type="domain" description="Ketosynthase family 3 (KS3)" evidence="11">
    <location>
        <begin position="45"/>
        <end position="474"/>
    </location>
</feature>
<dbReference type="Gene3D" id="3.40.50.150">
    <property type="entry name" value="Vaccinia Virus protein VP39"/>
    <property type="match status" value="1"/>
</dbReference>
<dbReference type="SUPFAM" id="SSF51735">
    <property type="entry name" value="NAD(P)-binding Rossmann-fold domains"/>
    <property type="match status" value="2"/>
</dbReference>
<dbReference type="Gene3D" id="3.90.180.10">
    <property type="entry name" value="Medium-chain alcohol dehydrogenases, catalytic domain"/>
    <property type="match status" value="1"/>
</dbReference>
<keyword evidence="3" id="KW-0808">Transferase</keyword>
<dbReference type="SUPFAM" id="SSF52151">
    <property type="entry name" value="FabD/lysophospholipase-like"/>
    <property type="match status" value="1"/>
</dbReference>
<dbReference type="InterPro" id="IPR036736">
    <property type="entry name" value="ACP-like_sf"/>
</dbReference>
<dbReference type="InterPro" id="IPR013154">
    <property type="entry name" value="ADH-like_N"/>
</dbReference>
<dbReference type="SUPFAM" id="SSF47336">
    <property type="entry name" value="ACP-like"/>
    <property type="match status" value="1"/>
</dbReference>
<dbReference type="GO" id="GO:0004312">
    <property type="term" value="F:fatty acid synthase activity"/>
    <property type="evidence" value="ECO:0007669"/>
    <property type="project" value="TreeGrafter"/>
</dbReference>
<dbReference type="InterPro" id="IPR036291">
    <property type="entry name" value="NAD(P)-bd_dom_sf"/>
</dbReference>
<dbReference type="Pfam" id="PF08659">
    <property type="entry name" value="KR"/>
    <property type="match status" value="1"/>
</dbReference>
<dbReference type="GO" id="GO:0044550">
    <property type="term" value="P:secondary metabolite biosynthetic process"/>
    <property type="evidence" value="ECO:0007669"/>
    <property type="project" value="TreeGrafter"/>
</dbReference>
<dbReference type="Pfam" id="PF13602">
    <property type="entry name" value="ADH_zinc_N_2"/>
    <property type="match status" value="1"/>
</dbReference>
<dbReference type="GO" id="GO:0031177">
    <property type="term" value="F:phosphopantetheine binding"/>
    <property type="evidence" value="ECO:0007669"/>
    <property type="project" value="InterPro"/>
</dbReference>
<sequence length="2586" mass="284170">MTLNCSSSVASRQPLECEPCDGDNAGSHEDRGENKSTYVDQEPPFEPIAVVGFSLKFPQDATSEDSFWDLMLQRRSTLTKVPQDRWNGDAFYKPNGNKTGTMKVKGGHFLKDDLAGFDAPFFSISPQEAECMDPQQRLLLESSYHALENAGIGLEKATGSNTSVHIGCFLLDYGLLLGRDTEISAKYKVTGAGALTILANRLSWFYDFKGPSMAIDTACSSSLVALHLACQELHSRSVDMSLAAGCNIVLNPDSSAQLSDLNFLSPDGVCHSFDKKANGYSRGEGFGTLVLKRLTQAIEDGDTIRGIIRSTGCNQDGRTPGITQPSSQSQERLIRETYQRAGLDLSQTRFFEAHGTGTPVGDPLEASAISRVFSEHRTKEDQLFVGAVKSNIGHLEGASGMAGVIKTLLALEQGVIPPNVYPETLETVTPKIAAECQNITFPIVPTTWPQRGLRRASVNSFGFGGTNAHVIFDDAYHFCRTRNLQVRHQTKRLAPLQGQLVQQGGSATGSDAPFEYEHLKFAKLKLLTLSTFDEAGIQRTTSTYNNWLKNSIRQEDTPLMLNDLAYTLCERRSKLPWRSVAVASGENLKRLEWSAPVRTQNNLKIGFVFTGQGAQWHRMGYELLQYRVFGESLKKADRYFKSLGSRWSVLDELYSKSLETSRIDVPECSQPICTALQVAMIDLLRSWNIRPSITIGHSSGEIAAAYSTGAIARRSAWMIAYYRGLAVAAVRDLSPAPGAMVSVQASPEGTQLILEEHNSLHPSDALVIACYNSPTNVTVSGSWEAIDRIAAMLNHAEIIFRPLNVDVAYHSPHMMSVGMIYERLLLEISPGKETADTVPFMSSVTGDRLESTNRLRTAQYWISNLTQPVRFGEPMAKIDGFAVDLIVEIGPHSALRSPVKDIFLSLGRKLTNQYTSLLARHRPANATAVECAGLLHCLGHAVDLSAVNQTHAADTKSLASLPYYPFNHNTKYWQEGRLSKTFRFREHPHHELLGTRVSDWNDLEARWTNRIILSEKPFLKDHQVSGLVMYPAASMLVMAIEAMRQMESNDTDKIRGYRVRDVTFSRAISLCSGPQGTEIQLTLRPAHDKTSKSGGAWSEFTLFVYEGTSWSECCRGAIAVEFEEHTHPFAVDEHEMFLEAEMNTLRHGREQCQSAIDIDKAYSIFKTSGIEYGPAFQGMQQLRWNKDGQATATVDLHHWRAHVEDTYCEPYLVHPATMDALFQLMLPALSNGGEVPFPTGVPTRVFNAWISAELLTAPIDAKLIAHSRVHKESFRTYHASLIAAQEGSEVPCLTGELEMSTVADVSTASGGNKDGTVKRLFNVLWKPDFDLLRKPLPASNLDLNPKPRIEEKEALCLASITNALAHFNGNVDALPPHLQRYIQWAKCQTSRHQGSTVQPIEDLIAKLEDHDTESKVLMRVSRNLSAILAGEVDTLGLLFADDIMTQYYLEFSTTALLLQQTAQHVSVLAHKHPAMRILEIGAGTGCATGHLIDALGSRVEEYVFTDISPAFFVKAKEQFHDRKICFKTLDISKDVEAQGFDLHSFDLVIAANVLHATDSVWRSLVNVRTLLKTGGHLIVMESVNRTIMRGGFVFGLLPGWWCSAESTKNLSPLLTDSEWDDAFQQTGFSGTDIRISDAGYESEEAVLQVMMTTGIAPKEKNGLTSVPRRISIVLDGRSPVQVGLEEALSSQIALRSDDHVLVVSWQEVEGATDQLAGSTCIFLAGIDDTLLERLSQIELESLKTVMEHSQSLVWVSFQGKVLKHNPTSAMIHGLARTVQSERPEYRFVTLSLNQHNEHGPAIRHILAVMDSETLSNTVAETEYCERDGLLCISRVVENPRLAEQVYSDPAARPTIPMPWKHAENVHLGISNVGLLDNLCYTELLPDATPLAPGELEIHVKAAGLNFRDILTALGQVNGTSFGSECAGVITRLGPSTNSQLKIGNRVVAVVQDGMSKLCRCFAHQVLKLPDDMGYNEAAAYSVAYCTAYYGLVHWARVRKGESVLIHSAAGGFGQAAVQLAQHFGCEIYVTVGAVEKAKMLNKTYGIPYTHIFSSRMLDFAKGIKRMTGGRGVDVVLNSLAGEALRQSWDCIAPFGRFIEVGKKDIYGAQVTTMGGLPMFPFSRNCMFASVDLPQVAARPEFATIMAEVIHLAEKKIITPPQPLHVFKQSETQKAFRFMQKGKHMGKIVLEFDDDEVVQVKPAARDGDLFEADATYLIAGAFGGIGKSIASFLVRQGAKNLILLSRSAVEAAKNERAAFLQDLRTKGARVEARLCDIANRAHIEQTLASLNDMPPIKGCINAAMVLQDSSFQNMTELQWHKALAPKVAGSWNLHEVLPKELSFFVMLSSQAGIIGALGQANYAAGNTYQNALARQRVRQGLSAISIDLGAVASVGYVAENAHVKAKMRARGVLEDVSEEDVLSLLKHYFSVDGIVQDDSDAQVITSLPLPAQLRAHGLVEPTQFSRPLLRHIHTIVSTQLPSSESSTAIVKPVSVLLKAAKTLDEAVDVVTEAIRTQLANLQVIDREDVDPAKPIYVYGVDSLVAIEMRNWLGKSVGANVSVMEILGGQAIRDLAAGVASKSRFTSL</sequence>
<dbReference type="SMART" id="SM00823">
    <property type="entry name" value="PKS_PP"/>
    <property type="match status" value="1"/>
</dbReference>
<feature type="region of interest" description="N-terminal hotdog fold" evidence="8">
    <location>
        <begin position="990"/>
        <end position="1125"/>
    </location>
</feature>
<dbReference type="Pfam" id="PF08242">
    <property type="entry name" value="Methyltransf_12"/>
    <property type="match status" value="1"/>
</dbReference>
<feature type="region of interest" description="C-terminal hotdog fold" evidence="8">
    <location>
        <begin position="1153"/>
        <end position="1311"/>
    </location>
</feature>
<dbReference type="Gene3D" id="3.30.70.3290">
    <property type="match status" value="1"/>
</dbReference>
<dbReference type="PANTHER" id="PTHR43775">
    <property type="entry name" value="FATTY ACID SYNTHASE"/>
    <property type="match status" value="1"/>
</dbReference>
<keyword evidence="14" id="KW-1185">Reference proteome</keyword>
<dbReference type="Pfam" id="PF00698">
    <property type="entry name" value="Acyl_transf_1"/>
    <property type="match status" value="1"/>
</dbReference>
<evidence type="ECO:0000259" key="10">
    <source>
        <dbReference type="PROSITE" id="PS50075"/>
    </source>
</evidence>
<feature type="domain" description="PKS/mFAS DH" evidence="12">
    <location>
        <begin position="990"/>
        <end position="1311"/>
    </location>
</feature>
<feature type="region of interest" description="Disordered" evidence="9">
    <location>
        <begin position="1"/>
        <end position="41"/>
    </location>
</feature>
<dbReference type="InterPro" id="IPR009081">
    <property type="entry name" value="PP-bd_ACP"/>
</dbReference>
<dbReference type="Gene3D" id="1.10.1200.10">
    <property type="entry name" value="ACP-like"/>
    <property type="match status" value="1"/>
</dbReference>
<evidence type="ECO:0000313" key="14">
    <source>
        <dbReference type="Proteomes" id="UP000799424"/>
    </source>
</evidence>
<dbReference type="InterPro" id="IPR016036">
    <property type="entry name" value="Malonyl_transacylase_ACP-bd"/>
</dbReference>
<dbReference type="InterPro" id="IPR013968">
    <property type="entry name" value="PKS_KR"/>
</dbReference>
<evidence type="ECO:0000256" key="7">
    <source>
        <dbReference type="ARBA" id="ARBA00023315"/>
    </source>
</evidence>
<dbReference type="Pfam" id="PF21089">
    <property type="entry name" value="PKS_DH_N"/>
    <property type="match status" value="1"/>
</dbReference>
<dbReference type="PROSITE" id="PS52019">
    <property type="entry name" value="PKS_MFAS_DH"/>
    <property type="match status" value="1"/>
</dbReference>
<evidence type="ECO:0000256" key="4">
    <source>
        <dbReference type="ARBA" id="ARBA00022857"/>
    </source>
</evidence>
<evidence type="ECO:0000259" key="11">
    <source>
        <dbReference type="PROSITE" id="PS52004"/>
    </source>
</evidence>
<evidence type="ECO:0000256" key="8">
    <source>
        <dbReference type="PROSITE-ProRule" id="PRU01363"/>
    </source>
</evidence>
<dbReference type="InterPro" id="IPR029063">
    <property type="entry name" value="SAM-dependent_MTases_sf"/>
</dbReference>
<keyword evidence="2" id="KW-0597">Phosphoprotein</keyword>
<dbReference type="PROSITE" id="PS50075">
    <property type="entry name" value="CARRIER"/>
    <property type="match status" value="1"/>
</dbReference>
<dbReference type="InterPro" id="IPR016035">
    <property type="entry name" value="Acyl_Trfase/lysoPLipase"/>
</dbReference>
<dbReference type="InterPro" id="IPR049900">
    <property type="entry name" value="PKS_mFAS_DH"/>
</dbReference>
<dbReference type="InterPro" id="IPR020843">
    <property type="entry name" value="ER"/>
</dbReference>
<dbReference type="InterPro" id="IPR014030">
    <property type="entry name" value="Ketoacyl_synth_N"/>
</dbReference>
<dbReference type="SUPFAM" id="SSF55048">
    <property type="entry name" value="Probable ACP-binding domain of malonyl-CoA ACP transacylase"/>
    <property type="match status" value="1"/>
</dbReference>
<dbReference type="CDD" id="cd05195">
    <property type="entry name" value="enoyl_red"/>
    <property type="match status" value="1"/>
</dbReference>
<dbReference type="InterPro" id="IPR042104">
    <property type="entry name" value="PKS_dehydratase_sf"/>
</dbReference>
<dbReference type="Pfam" id="PF23297">
    <property type="entry name" value="ACP_SdgA_C"/>
    <property type="match status" value="1"/>
</dbReference>
<dbReference type="InterPro" id="IPR001227">
    <property type="entry name" value="Ac_transferase_dom_sf"/>
</dbReference>
<organism evidence="13 14">
    <name type="scientific">Ophiobolus disseminans</name>
    <dbReference type="NCBI Taxonomy" id="1469910"/>
    <lineage>
        <taxon>Eukaryota</taxon>
        <taxon>Fungi</taxon>
        <taxon>Dikarya</taxon>
        <taxon>Ascomycota</taxon>
        <taxon>Pezizomycotina</taxon>
        <taxon>Dothideomycetes</taxon>
        <taxon>Pleosporomycetidae</taxon>
        <taxon>Pleosporales</taxon>
        <taxon>Pleosporineae</taxon>
        <taxon>Phaeosphaeriaceae</taxon>
        <taxon>Ophiobolus</taxon>
    </lineage>
</organism>
<keyword evidence="4" id="KW-0521">NADP</keyword>
<accession>A0A6A6ZMK3</accession>
<dbReference type="InterPro" id="IPR014031">
    <property type="entry name" value="Ketoacyl_synth_C"/>
</dbReference>
<dbReference type="SMART" id="SM00825">
    <property type="entry name" value="PKS_KS"/>
    <property type="match status" value="1"/>
</dbReference>
<dbReference type="GO" id="GO:1901336">
    <property type="term" value="P:lactone biosynthetic process"/>
    <property type="evidence" value="ECO:0007669"/>
    <property type="project" value="UniProtKB-ARBA"/>
</dbReference>
<feature type="compositionally biased region" description="Polar residues" evidence="9">
    <location>
        <begin position="1"/>
        <end position="11"/>
    </location>
</feature>
<keyword evidence="1" id="KW-0596">Phosphopantetheine</keyword>
<keyword evidence="5" id="KW-0560">Oxidoreductase</keyword>
<reference evidence="13" key="1">
    <citation type="journal article" date="2020" name="Stud. Mycol.">
        <title>101 Dothideomycetes genomes: a test case for predicting lifestyles and emergence of pathogens.</title>
        <authorList>
            <person name="Haridas S."/>
            <person name="Albert R."/>
            <person name="Binder M."/>
            <person name="Bloem J."/>
            <person name="Labutti K."/>
            <person name="Salamov A."/>
            <person name="Andreopoulos B."/>
            <person name="Baker S."/>
            <person name="Barry K."/>
            <person name="Bills G."/>
            <person name="Bluhm B."/>
            <person name="Cannon C."/>
            <person name="Castanera R."/>
            <person name="Culley D."/>
            <person name="Daum C."/>
            <person name="Ezra D."/>
            <person name="Gonzalez J."/>
            <person name="Henrissat B."/>
            <person name="Kuo A."/>
            <person name="Liang C."/>
            <person name="Lipzen A."/>
            <person name="Lutzoni F."/>
            <person name="Magnuson J."/>
            <person name="Mondo S."/>
            <person name="Nolan M."/>
            <person name="Ohm R."/>
            <person name="Pangilinan J."/>
            <person name="Park H.-J."/>
            <person name="Ramirez L."/>
            <person name="Alfaro M."/>
            <person name="Sun H."/>
            <person name="Tritt A."/>
            <person name="Yoshinaga Y."/>
            <person name="Zwiers L.-H."/>
            <person name="Turgeon B."/>
            <person name="Goodwin S."/>
            <person name="Spatafora J."/>
            <person name="Crous P."/>
            <person name="Grigoriev I."/>
        </authorList>
    </citation>
    <scope>NUCLEOTIDE SEQUENCE</scope>
    <source>
        <strain evidence="13">CBS 113818</strain>
    </source>
</reference>
<dbReference type="PANTHER" id="PTHR43775:SF29">
    <property type="entry name" value="ASPERFURANONE POLYKETIDE SYNTHASE AFOG-RELATED"/>
    <property type="match status" value="1"/>
</dbReference>
<dbReference type="PROSITE" id="PS00606">
    <property type="entry name" value="KS3_1"/>
    <property type="match status" value="1"/>
</dbReference>
<dbReference type="FunFam" id="3.40.50.720:FF:000209">
    <property type="entry name" value="Polyketide synthase Pks12"/>
    <property type="match status" value="1"/>
</dbReference>
<dbReference type="InterPro" id="IPR018201">
    <property type="entry name" value="Ketoacyl_synth_AS"/>
</dbReference>
<dbReference type="Pfam" id="PF08240">
    <property type="entry name" value="ADH_N"/>
    <property type="match status" value="1"/>
</dbReference>
<evidence type="ECO:0000313" key="13">
    <source>
        <dbReference type="EMBL" id="KAF2822312.1"/>
    </source>
</evidence>
<evidence type="ECO:0000256" key="2">
    <source>
        <dbReference type="ARBA" id="ARBA00022553"/>
    </source>
</evidence>
<evidence type="ECO:0000256" key="6">
    <source>
        <dbReference type="ARBA" id="ARBA00023268"/>
    </source>
</evidence>
<keyword evidence="7" id="KW-0012">Acyltransferase</keyword>
<dbReference type="SMART" id="SM00829">
    <property type="entry name" value="PKS_ER"/>
    <property type="match status" value="1"/>
</dbReference>
<dbReference type="Pfam" id="PF00109">
    <property type="entry name" value="ketoacyl-synt"/>
    <property type="match status" value="1"/>
</dbReference>
<proteinExistence type="predicted"/>
<dbReference type="InterPro" id="IPR049551">
    <property type="entry name" value="PKS_DH_C"/>
</dbReference>
<dbReference type="GO" id="GO:0016491">
    <property type="term" value="F:oxidoreductase activity"/>
    <property type="evidence" value="ECO:0007669"/>
    <property type="project" value="UniProtKB-KW"/>
</dbReference>
<dbReference type="SMART" id="SM00822">
    <property type="entry name" value="PKS_KR"/>
    <property type="match status" value="1"/>
</dbReference>
<dbReference type="GO" id="GO:0004315">
    <property type="term" value="F:3-oxoacyl-[acyl-carrier-protein] synthase activity"/>
    <property type="evidence" value="ECO:0007669"/>
    <property type="project" value="InterPro"/>
</dbReference>
<dbReference type="SUPFAM" id="SSF50129">
    <property type="entry name" value="GroES-like"/>
    <property type="match status" value="1"/>
</dbReference>
<feature type="domain" description="Carrier" evidence="10">
    <location>
        <begin position="2503"/>
        <end position="2581"/>
    </location>
</feature>
<dbReference type="SUPFAM" id="SSF53335">
    <property type="entry name" value="S-adenosyl-L-methionine-dependent methyltransferases"/>
    <property type="match status" value="1"/>
</dbReference>
<dbReference type="OrthoDB" id="329835at2759"/>
<dbReference type="CDD" id="cd00833">
    <property type="entry name" value="PKS"/>
    <property type="match status" value="1"/>
</dbReference>
<dbReference type="InterPro" id="IPR016039">
    <property type="entry name" value="Thiolase-like"/>
</dbReference>
<evidence type="ECO:0000256" key="3">
    <source>
        <dbReference type="ARBA" id="ARBA00022679"/>
    </source>
</evidence>
<dbReference type="InterPro" id="IPR056501">
    <property type="entry name" value="NAD-bd_HRPKS_sdrA"/>
</dbReference>
<dbReference type="InterPro" id="IPR049552">
    <property type="entry name" value="PKS_DH_N"/>
</dbReference>
<dbReference type="InterPro" id="IPR057326">
    <property type="entry name" value="KR_dom"/>
</dbReference>
<dbReference type="CDD" id="cd02440">
    <property type="entry name" value="AdoMet_MTases"/>
    <property type="match status" value="1"/>
</dbReference>
<dbReference type="PROSITE" id="PS52004">
    <property type="entry name" value="KS3_2"/>
    <property type="match status" value="1"/>
</dbReference>
<dbReference type="Pfam" id="PF02801">
    <property type="entry name" value="Ketoacyl-synt_C"/>
    <property type="match status" value="1"/>
</dbReference>
<dbReference type="Gene3D" id="3.40.366.10">
    <property type="entry name" value="Malonyl-Coenzyme A Acyl Carrier Protein, domain 2"/>
    <property type="match status" value="1"/>
</dbReference>
<dbReference type="Gene3D" id="3.40.50.720">
    <property type="entry name" value="NAD(P)-binding Rossmann-like Domain"/>
    <property type="match status" value="3"/>
</dbReference>
<feature type="active site" description="Proton acceptor; for dehydratase activity" evidence="8">
    <location>
        <position position="1022"/>
    </location>
</feature>
<name>A0A6A6ZMK3_9PLEO</name>
<dbReference type="Pfam" id="PF23114">
    <property type="entry name" value="NAD-bd_HRPKS_sdrA"/>
    <property type="match status" value="1"/>
</dbReference>
<keyword evidence="6" id="KW-0511">Multifunctional enzyme</keyword>
<dbReference type="InterPro" id="IPR020807">
    <property type="entry name" value="PKS_DH"/>
</dbReference>
<dbReference type="InterPro" id="IPR011032">
    <property type="entry name" value="GroES-like_sf"/>
</dbReference>
<dbReference type="InterPro" id="IPR013217">
    <property type="entry name" value="Methyltransf_12"/>
</dbReference>
<feature type="active site" description="Proton donor; for dehydratase activity" evidence="8">
    <location>
        <position position="1219"/>
    </location>
</feature>
<dbReference type="InterPro" id="IPR020841">
    <property type="entry name" value="PKS_Beta-ketoAc_synthase_dom"/>
</dbReference>
<evidence type="ECO:0000256" key="1">
    <source>
        <dbReference type="ARBA" id="ARBA00022450"/>
    </source>
</evidence>
<dbReference type="SMART" id="SM00827">
    <property type="entry name" value="PKS_AT"/>
    <property type="match status" value="1"/>
</dbReference>
<dbReference type="Gene3D" id="3.10.129.110">
    <property type="entry name" value="Polyketide synthase dehydratase"/>
    <property type="match status" value="1"/>
</dbReference>
<dbReference type="InterPro" id="IPR050091">
    <property type="entry name" value="PKS_NRPS_Biosynth_Enz"/>
</dbReference>
<gene>
    <name evidence="13" type="ORF">CC86DRAFT_423361</name>
</gene>
<dbReference type="SMART" id="SM00826">
    <property type="entry name" value="PKS_DH"/>
    <property type="match status" value="1"/>
</dbReference>
<dbReference type="InterPro" id="IPR014043">
    <property type="entry name" value="Acyl_transferase_dom"/>
</dbReference>
<dbReference type="GO" id="GO:0006633">
    <property type="term" value="P:fatty acid biosynthetic process"/>
    <property type="evidence" value="ECO:0007669"/>
    <property type="project" value="InterPro"/>
</dbReference>
<protein>
    <submittedName>
        <fullName evidence="13">Polyketide synthase-like protein</fullName>
    </submittedName>
</protein>
<dbReference type="Gene3D" id="3.40.47.10">
    <property type="match status" value="1"/>
</dbReference>
<dbReference type="EMBL" id="MU006234">
    <property type="protein sequence ID" value="KAF2822312.1"/>
    <property type="molecule type" value="Genomic_DNA"/>
</dbReference>
<evidence type="ECO:0000256" key="9">
    <source>
        <dbReference type="SAM" id="MobiDB-lite"/>
    </source>
</evidence>
<dbReference type="SUPFAM" id="SSF53901">
    <property type="entry name" value="Thiolase-like"/>
    <property type="match status" value="1"/>
</dbReference>
<dbReference type="Proteomes" id="UP000799424">
    <property type="component" value="Unassembled WGS sequence"/>
</dbReference>
<dbReference type="InterPro" id="IPR020806">
    <property type="entry name" value="PKS_PP-bd"/>
</dbReference>
<evidence type="ECO:0000259" key="12">
    <source>
        <dbReference type="PROSITE" id="PS52019"/>
    </source>
</evidence>